<evidence type="ECO:0000256" key="1">
    <source>
        <dbReference type="SAM" id="MobiDB-lite"/>
    </source>
</evidence>
<dbReference type="PANTHER" id="PTHR20208:SF10">
    <property type="entry name" value="STRUCTURE-SPECIFIC ENDONUCLEASE SUBUNIT SLX1"/>
    <property type="match status" value="1"/>
</dbReference>
<sequence length="359" mass="40965">MRKRKQRSKPQKMNREEEISKEGDQIDEGKEGFFACYLLTSLNPRFKGHCYIGFTVNPRRRIRQQNGEIGRGALRSKKRRPWEMILCIHGFRTNVTALQHPRKSLAVRKAATNFKSLFGIANNIKLAYTMLTLSPWQSLKLTVNYFSTKYMKDSAGCPSLPKQMRVQVFPMEELPCYTGINQVSDEDANHEDNSKDQNDVHGNADDHLRMEIDDVIRLPRDNISGHLSSIIETADDQSRLMEDCDIRQLPRDPLSPREEGHRLAYHLVDSPKRTPSSSLTNVLNHVGDVVDRDPSWLIEETNGKLASTTNLHSETLTCANRDQPPYSNDIQSSPEGGFVRRDDTDPFGQIEESSDELSH</sequence>
<feature type="compositionally biased region" description="Basic residues" evidence="1">
    <location>
        <begin position="1"/>
        <end position="12"/>
    </location>
</feature>
<dbReference type="AlphaFoldDB" id="A0A7J7MMA6"/>
<feature type="compositionally biased region" description="Polar residues" evidence="1">
    <location>
        <begin position="318"/>
        <end position="334"/>
    </location>
</feature>
<proteinExistence type="predicted"/>
<dbReference type="PROSITE" id="PS50164">
    <property type="entry name" value="GIY_YIG"/>
    <property type="match status" value="1"/>
</dbReference>
<accession>A0A7J7MMA6</accession>
<gene>
    <name evidence="3" type="ORF">GIB67_010983</name>
</gene>
<reference evidence="3 4" key="1">
    <citation type="journal article" date="2020" name="IScience">
        <title>Genome Sequencing of the Endangered Kingdonia uniflora (Circaeasteraceae, Ranunculales) Reveals Potential Mechanisms of Evolutionary Specialization.</title>
        <authorList>
            <person name="Sun Y."/>
            <person name="Deng T."/>
            <person name="Zhang A."/>
            <person name="Moore M.J."/>
            <person name="Landis J.B."/>
            <person name="Lin N."/>
            <person name="Zhang H."/>
            <person name="Zhang X."/>
            <person name="Huang J."/>
            <person name="Zhang X."/>
            <person name="Sun H."/>
            <person name="Wang H."/>
        </authorList>
    </citation>
    <scope>NUCLEOTIDE SEQUENCE [LARGE SCALE GENOMIC DNA]</scope>
    <source>
        <strain evidence="3">TB1705</strain>
        <tissue evidence="3">Leaf</tissue>
    </source>
</reference>
<feature type="region of interest" description="Disordered" evidence="1">
    <location>
        <begin position="318"/>
        <end position="359"/>
    </location>
</feature>
<dbReference type="OrthoDB" id="24645at2759"/>
<keyword evidence="4" id="KW-1185">Reference proteome</keyword>
<comment type="caution">
    <text evidence="3">The sequence shown here is derived from an EMBL/GenBank/DDBJ whole genome shotgun (WGS) entry which is preliminary data.</text>
</comment>
<dbReference type="GO" id="GO:0000724">
    <property type="term" value="P:double-strand break repair via homologous recombination"/>
    <property type="evidence" value="ECO:0007669"/>
    <property type="project" value="TreeGrafter"/>
</dbReference>
<name>A0A7J7MMA6_9MAGN</name>
<feature type="domain" description="GIY-YIG" evidence="2">
    <location>
        <begin position="32"/>
        <end position="114"/>
    </location>
</feature>
<dbReference type="EMBL" id="JACGCM010001386">
    <property type="protein sequence ID" value="KAF6156059.1"/>
    <property type="molecule type" value="Genomic_DNA"/>
</dbReference>
<dbReference type="Pfam" id="PF01541">
    <property type="entry name" value="GIY-YIG"/>
    <property type="match status" value="1"/>
</dbReference>
<dbReference type="CDD" id="cd10455">
    <property type="entry name" value="GIY-YIG_SLX1"/>
    <property type="match status" value="1"/>
</dbReference>
<dbReference type="GO" id="GO:0033557">
    <property type="term" value="C:Slx1-Slx4 complex"/>
    <property type="evidence" value="ECO:0007669"/>
    <property type="project" value="TreeGrafter"/>
</dbReference>
<feature type="compositionally biased region" description="Basic and acidic residues" evidence="1">
    <location>
        <begin position="13"/>
        <end position="23"/>
    </location>
</feature>
<feature type="region of interest" description="Disordered" evidence="1">
    <location>
        <begin position="1"/>
        <end position="23"/>
    </location>
</feature>
<dbReference type="GO" id="GO:0017108">
    <property type="term" value="F:5'-flap endonuclease activity"/>
    <property type="evidence" value="ECO:0007669"/>
    <property type="project" value="TreeGrafter"/>
</dbReference>
<dbReference type="GO" id="GO:0008821">
    <property type="term" value="F:crossover junction DNA endonuclease activity"/>
    <property type="evidence" value="ECO:0007669"/>
    <property type="project" value="TreeGrafter"/>
</dbReference>
<feature type="compositionally biased region" description="Basic and acidic residues" evidence="1">
    <location>
        <begin position="190"/>
        <end position="206"/>
    </location>
</feature>
<protein>
    <recommendedName>
        <fullName evidence="2">GIY-YIG domain-containing protein</fullName>
    </recommendedName>
</protein>
<dbReference type="InterPro" id="IPR050381">
    <property type="entry name" value="SLX1_endonuclease"/>
</dbReference>
<dbReference type="PANTHER" id="PTHR20208">
    <property type="entry name" value="STRUCTURE-SPECIFIC ENDONUCLEASE SUBUNIT SLX1"/>
    <property type="match status" value="1"/>
</dbReference>
<evidence type="ECO:0000259" key="2">
    <source>
        <dbReference type="PROSITE" id="PS50164"/>
    </source>
</evidence>
<organism evidence="3 4">
    <name type="scientific">Kingdonia uniflora</name>
    <dbReference type="NCBI Taxonomy" id="39325"/>
    <lineage>
        <taxon>Eukaryota</taxon>
        <taxon>Viridiplantae</taxon>
        <taxon>Streptophyta</taxon>
        <taxon>Embryophyta</taxon>
        <taxon>Tracheophyta</taxon>
        <taxon>Spermatophyta</taxon>
        <taxon>Magnoliopsida</taxon>
        <taxon>Ranunculales</taxon>
        <taxon>Circaeasteraceae</taxon>
        <taxon>Kingdonia</taxon>
    </lineage>
</organism>
<dbReference type="Proteomes" id="UP000541444">
    <property type="component" value="Unassembled WGS sequence"/>
</dbReference>
<dbReference type="InterPro" id="IPR035901">
    <property type="entry name" value="GIY-YIG_endonuc_sf"/>
</dbReference>
<dbReference type="Gene3D" id="3.40.1440.10">
    <property type="entry name" value="GIY-YIG endonuclease"/>
    <property type="match status" value="1"/>
</dbReference>
<dbReference type="InterPro" id="IPR000305">
    <property type="entry name" value="GIY-YIG_endonuc"/>
</dbReference>
<evidence type="ECO:0000313" key="3">
    <source>
        <dbReference type="EMBL" id="KAF6156059.1"/>
    </source>
</evidence>
<feature type="region of interest" description="Disordered" evidence="1">
    <location>
        <begin position="184"/>
        <end position="206"/>
    </location>
</feature>
<evidence type="ECO:0000313" key="4">
    <source>
        <dbReference type="Proteomes" id="UP000541444"/>
    </source>
</evidence>